<evidence type="ECO:0008006" key="10">
    <source>
        <dbReference type="Google" id="ProtNLM"/>
    </source>
</evidence>
<gene>
    <name evidence="8" type="ORF">SBRCBS47491_006162</name>
</gene>
<evidence type="ECO:0000313" key="8">
    <source>
        <dbReference type="EMBL" id="CAK7226233.1"/>
    </source>
</evidence>
<evidence type="ECO:0000256" key="3">
    <source>
        <dbReference type="ARBA" id="ARBA00023015"/>
    </source>
</evidence>
<comment type="subcellular location">
    <subcellularLocation>
        <location evidence="1">Nucleus</location>
    </subcellularLocation>
</comment>
<comment type="caution">
    <text evidence="8">The sequence shown here is derived from an EMBL/GenBank/DDBJ whole genome shotgun (WGS) entry which is preliminary data.</text>
</comment>
<keyword evidence="3" id="KW-0805">Transcription regulation</keyword>
<proteinExistence type="predicted"/>
<protein>
    <recommendedName>
        <fullName evidence="10">C6 zinc finger domain containing protein</fullName>
    </recommendedName>
</protein>
<keyword evidence="9" id="KW-1185">Reference proteome</keyword>
<evidence type="ECO:0000256" key="2">
    <source>
        <dbReference type="ARBA" id="ARBA00022833"/>
    </source>
</evidence>
<keyword evidence="2" id="KW-0862">Zinc</keyword>
<keyword evidence="5" id="KW-0804">Transcription</keyword>
<dbReference type="Proteomes" id="UP001642406">
    <property type="component" value="Unassembled WGS sequence"/>
</dbReference>
<dbReference type="Pfam" id="PF11951">
    <property type="entry name" value="Fungal_trans_2"/>
    <property type="match status" value="1"/>
</dbReference>
<evidence type="ECO:0000256" key="1">
    <source>
        <dbReference type="ARBA" id="ARBA00004123"/>
    </source>
</evidence>
<keyword evidence="4" id="KW-0238">DNA-binding</keyword>
<keyword evidence="6" id="KW-0539">Nucleus</keyword>
<organism evidence="8 9">
    <name type="scientific">Sporothrix bragantina</name>
    <dbReference type="NCBI Taxonomy" id="671064"/>
    <lineage>
        <taxon>Eukaryota</taxon>
        <taxon>Fungi</taxon>
        <taxon>Dikarya</taxon>
        <taxon>Ascomycota</taxon>
        <taxon>Pezizomycotina</taxon>
        <taxon>Sordariomycetes</taxon>
        <taxon>Sordariomycetidae</taxon>
        <taxon>Ophiostomatales</taxon>
        <taxon>Ophiostomataceae</taxon>
        <taxon>Sporothrix</taxon>
    </lineage>
</organism>
<accession>A0ABP0C319</accession>
<dbReference type="PANTHER" id="PTHR37534">
    <property type="entry name" value="TRANSCRIPTIONAL ACTIVATOR PROTEIN UGA3"/>
    <property type="match status" value="1"/>
</dbReference>
<evidence type="ECO:0000256" key="4">
    <source>
        <dbReference type="ARBA" id="ARBA00023125"/>
    </source>
</evidence>
<dbReference type="EMBL" id="CAWUHC010000058">
    <property type="protein sequence ID" value="CAK7226233.1"/>
    <property type="molecule type" value="Genomic_DNA"/>
</dbReference>
<evidence type="ECO:0000256" key="7">
    <source>
        <dbReference type="SAM" id="MobiDB-lite"/>
    </source>
</evidence>
<sequence>MATTAATPQCCNAVPISQQYVPQEANVSGGPLAAYVYDEENAYWYPDDDASMVASDDEGEESDDEAQHLETNDLGAIVAKRLQNRPADAFGTQMRTFSNFADANVLATYVPNSVNSPLNDAQTASVFWYFVNVTGPSMSLFERRPVDPTPIFQGQPVPRSRQHIWTYTFPIIALNHPALLQAMLALGSLQMARLQGAPHTASMKHYHLSLRRIARNCGSASRRVQPATLAATMLLGFYEVWNSDHDKWCKHLWGARAILREIPIKDMTKKIIALKREQRQYLQNCDSEYGEEPYANAIVAERDIDQVDSSLVAQLSGRPVGYEDNQPSATASTSSSAFQAWTASSHYTEKDIETYELIADVFWWYCKMDVYQSILGGTPLLMDYSYWTQCTPRAPIGKIDAIYGTYDHLMLLLGRLCNFSSKDQSRKRKMKRPEPPGGAQGQSPPGFVGMMPSTGHITIPKGFSPPREVSPQSDNHDDVDLEASTAAAIREWESIRQTFDVFRSQLGPDFEPLGPEFEIPVSSPFGPALKYRTYSIAGVWMNYYMGLIVLHRCHPSMPPIAMAAAGMAARQTAPFAIQTGRIVAGIGGEDMSSMSSVSTLLGCVSIESSFPLFVAAVQYQDTAQRHWTVKRMHDVARLTGWQSARQIATGCETGWVKAASMGRGPPYEPPADLEEPPASIWNRPRRIIDRVRELEGVEERLVLSSSERPHYAVGLLSVEADLERLELRDHD</sequence>
<dbReference type="PANTHER" id="PTHR37534:SF23">
    <property type="entry name" value="ZN(II)2CYS6 TRANSCRIPTION FACTOR (EUROFUNG)"/>
    <property type="match status" value="1"/>
</dbReference>
<evidence type="ECO:0000256" key="6">
    <source>
        <dbReference type="ARBA" id="ARBA00023242"/>
    </source>
</evidence>
<evidence type="ECO:0000313" key="9">
    <source>
        <dbReference type="Proteomes" id="UP001642406"/>
    </source>
</evidence>
<evidence type="ECO:0000256" key="5">
    <source>
        <dbReference type="ARBA" id="ARBA00023163"/>
    </source>
</evidence>
<reference evidence="8 9" key="1">
    <citation type="submission" date="2024-01" db="EMBL/GenBank/DDBJ databases">
        <authorList>
            <person name="Allen C."/>
            <person name="Tagirdzhanova G."/>
        </authorList>
    </citation>
    <scope>NUCLEOTIDE SEQUENCE [LARGE SCALE GENOMIC DNA]</scope>
</reference>
<name>A0ABP0C319_9PEZI</name>
<dbReference type="InterPro" id="IPR021858">
    <property type="entry name" value="Fun_TF"/>
</dbReference>
<feature type="region of interest" description="Disordered" evidence="7">
    <location>
        <begin position="424"/>
        <end position="447"/>
    </location>
</feature>